<dbReference type="AlphaFoldDB" id="A0A1H3F4K5"/>
<name>A0A1H3F4K5_9RHOB</name>
<accession>A0A1H3F4K5</accession>
<dbReference type="RefSeq" id="WP_092892631.1">
    <property type="nucleotide sequence ID" value="NZ_CP061498.1"/>
</dbReference>
<protein>
    <submittedName>
        <fullName evidence="1">Uncharacterized protein</fullName>
    </submittedName>
</protein>
<dbReference type="STRING" id="564137.SAMN04488238_13012"/>
<gene>
    <name evidence="1" type="ORF">SAMN04488238_13012</name>
</gene>
<reference evidence="1 2" key="1">
    <citation type="submission" date="2016-10" db="EMBL/GenBank/DDBJ databases">
        <authorList>
            <person name="de Groot N.N."/>
        </authorList>
    </citation>
    <scope>NUCLEOTIDE SEQUENCE [LARGE SCALE GENOMIC DNA]</scope>
    <source>
        <strain evidence="1 2">CGMCC 1.8894</strain>
    </source>
</reference>
<evidence type="ECO:0000313" key="2">
    <source>
        <dbReference type="Proteomes" id="UP000198539"/>
    </source>
</evidence>
<dbReference type="Proteomes" id="UP000198539">
    <property type="component" value="Unassembled WGS sequence"/>
</dbReference>
<organism evidence="1 2">
    <name type="scientific">Roseicitreum antarcticum</name>
    <dbReference type="NCBI Taxonomy" id="564137"/>
    <lineage>
        <taxon>Bacteria</taxon>
        <taxon>Pseudomonadati</taxon>
        <taxon>Pseudomonadota</taxon>
        <taxon>Alphaproteobacteria</taxon>
        <taxon>Rhodobacterales</taxon>
        <taxon>Paracoccaceae</taxon>
        <taxon>Roseicitreum</taxon>
    </lineage>
</organism>
<evidence type="ECO:0000313" key="1">
    <source>
        <dbReference type="EMBL" id="SDX85114.1"/>
    </source>
</evidence>
<dbReference type="OrthoDB" id="7691422at2"/>
<dbReference type="EMBL" id="FNOM01000030">
    <property type="protein sequence ID" value="SDX85114.1"/>
    <property type="molecule type" value="Genomic_DNA"/>
</dbReference>
<proteinExistence type="predicted"/>
<sequence>MPLDPAQRHQIEQDAITAAWEAERLAACDDAIALLREIADLETDDDGDVILGADVNGHNDLLSRITAFLAQHDQ</sequence>
<keyword evidence="2" id="KW-1185">Reference proteome</keyword>